<dbReference type="OrthoDB" id="4933758at2"/>
<proteinExistence type="predicted"/>
<gene>
    <name evidence="1" type="ORF">SAMN05443287_11719</name>
</gene>
<protein>
    <recommendedName>
        <fullName evidence="3">Pyridoxamine 5'-phosphate oxidase</fullName>
    </recommendedName>
</protein>
<dbReference type="RefSeq" id="WP_092383208.1">
    <property type="nucleotide sequence ID" value="NZ_BOPI01000033.1"/>
</dbReference>
<dbReference type="SUPFAM" id="SSF50475">
    <property type="entry name" value="FMN-binding split barrel"/>
    <property type="match status" value="1"/>
</dbReference>
<evidence type="ECO:0000313" key="2">
    <source>
        <dbReference type="Proteomes" id="UP000198707"/>
    </source>
</evidence>
<organism evidence="1 2">
    <name type="scientific">Micromonospora phaseoli</name>
    <dbReference type="NCBI Taxonomy" id="1144548"/>
    <lineage>
        <taxon>Bacteria</taxon>
        <taxon>Bacillati</taxon>
        <taxon>Actinomycetota</taxon>
        <taxon>Actinomycetes</taxon>
        <taxon>Micromonosporales</taxon>
        <taxon>Micromonosporaceae</taxon>
        <taxon>Micromonospora</taxon>
    </lineage>
</organism>
<evidence type="ECO:0008006" key="3">
    <source>
        <dbReference type="Google" id="ProtNLM"/>
    </source>
</evidence>
<sequence length="263" mass="28638">MDVDADTRRAIQAATVGELAWIDPAGRPHARPVTPLLLTDKPAVAFPYAQASLARRVAAAPVAALVVSDDRLTGRSWHPAVLAGPPRLIEDRDGAEFSERLLTQELRKYPPARALIDSPLLRREHWWYLPRLIVVLDVVSATSVGARAGGSGEVLAVAGDHGLHVDTVNRDGDGNGTIRLTSLADHPPATGPAVLLGHDFSAPDLERWTHWITRGRLTEGQLSVEQAPARTALAPPLSLWQRLTRQRRLARQCRQAIDDVAVR</sequence>
<reference evidence="2" key="1">
    <citation type="submission" date="2016-10" db="EMBL/GenBank/DDBJ databases">
        <authorList>
            <person name="Varghese N."/>
            <person name="Submissions S."/>
        </authorList>
    </citation>
    <scope>NUCLEOTIDE SEQUENCE [LARGE SCALE GENOMIC DNA]</scope>
    <source>
        <strain evidence="2">CGMCC 4.7038</strain>
    </source>
</reference>
<name>A0A1H7DYD8_9ACTN</name>
<dbReference type="Proteomes" id="UP000198707">
    <property type="component" value="Unassembled WGS sequence"/>
</dbReference>
<dbReference type="AlphaFoldDB" id="A0A1H7DYD8"/>
<accession>A0A1H7DYD8</accession>
<evidence type="ECO:0000313" key="1">
    <source>
        <dbReference type="EMBL" id="SEK04692.1"/>
    </source>
</evidence>
<dbReference type="InterPro" id="IPR012349">
    <property type="entry name" value="Split_barrel_FMN-bd"/>
</dbReference>
<dbReference type="EMBL" id="FNYV01000017">
    <property type="protein sequence ID" value="SEK04692.1"/>
    <property type="molecule type" value="Genomic_DNA"/>
</dbReference>
<dbReference type="STRING" id="1144548.SAMN05443287_11719"/>
<dbReference type="Gene3D" id="2.30.110.10">
    <property type="entry name" value="Electron Transport, Fmn-binding Protein, Chain A"/>
    <property type="match status" value="1"/>
</dbReference>
<keyword evidence="2" id="KW-1185">Reference proteome</keyword>